<organism evidence="2 3">
    <name type="scientific">Pythium insidiosum</name>
    <name type="common">Pythiosis disease agent</name>
    <dbReference type="NCBI Taxonomy" id="114742"/>
    <lineage>
        <taxon>Eukaryota</taxon>
        <taxon>Sar</taxon>
        <taxon>Stramenopiles</taxon>
        <taxon>Oomycota</taxon>
        <taxon>Peronosporomycetes</taxon>
        <taxon>Pythiales</taxon>
        <taxon>Pythiaceae</taxon>
        <taxon>Pythium</taxon>
    </lineage>
</organism>
<dbReference type="EMBL" id="JAKCXM010000357">
    <property type="protein sequence ID" value="KAJ0395223.1"/>
    <property type="molecule type" value="Genomic_DNA"/>
</dbReference>
<dbReference type="SUPFAM" id="SSF54001">
    <property type="entry name" value="Cysteine proteinases"/>
    <property type="match status" value="1"/>
</dbReference>
<protein>
    <recommendedName>
        <fullName evidence="1">Transglutaminase-like domain-containing protein</fullName>
    </recommendedName>
</protein>
<dbReference type="Proteomes" id="UP001209570">
    <property type="component" value="Unassembled WGS sequence"/>
</dbReference>
<gene>
    <name evidence="2" type="ORF">P43SY_004081</name>
</gene>
<proteinExistence type="predicted"/>
<evidence type="ECO:0000313" key="2">
    <source>
        <dbReference type="EMBL" id="KAJ0395223.1"/>
    </source>
</evidence>
<name>A0AAD5Q5Q5_PYTIN</name>
<accession>A0AAD5Q5Q5</accession>
<reference evidence="2" key="1">
    <citation type="submission" date="2021-12" db="EMBL/GenBank/DDBJ databases">
        <title>Prjna785345.</title>
        <authorList>
            <person name="Rujirawat T."/>
            <person name="Krajaejun T."/>
        </authorList>
    </citation>
    <scope>NUCLEOTIDE SEQUENCE</scope>
    <source>
        <strain evidence="2">Pi057C3</strain>
    </source>
</reference>
<evidence type="ECO:0000259" key="1">
    <source>
        <dbReference type="SMART" id="SM00460"/>
    </source>
</evidence>
<dbReference type="AlphaFoldDB" id="A0AAD5Q5Q5"/>
<dbReference type="InterPro" id="IPR038765">
    <property type="entry name" value="Papain-like_cys_pep_sf"/>
</dbReference>
<dbReference type="InterPro" id="IPR002931">
    <property type="entry name" value="Transglutaminase-like"/>
</dbReference>
<dbReference type="PANTHER" id="PTHR33490:SF3">
    <property type="entry name" value="CONSERVED INTEGRAL MEMBRANE PROTEIN"/>
    <property type="match status" value="1"/>
</dbReference>
<dbReference type="Gene3D" id="3.10.620.30">
    <property type="match status" value="1"/>
</dbReference>
<feature type="domain" description="Transglutaminase-like" evidence="1">
    <location>
        <begin position="67"/>
        <end position="135"/>
    </location>
</feature>
<dbReference type="PANTHER" id="PTHR33490">
    <property type="entry name" value="BLR5614 PROTEIN-RELATED"/>
    <property type="match status" value="1"/>
</dbReference>
<sequence>MATDLQPFLRPTSVIDSTHPSIQQCAQSIAAGLSTDRARAVAIHDFVRDRIRFGFSKRFVYQRASDVLGEGRGFCNTQSTLFAALLRAAGIPARIHFVTIDAEILSGLNIPGPYVDHSFTEVFLDGRWVATDSYIADSSFFHNGLKRLEREGREMGYGLHRRGTIAWDGSTDAFSQYLHSVERPISSRDFGVFADYKDFYARCDGTCSGGWAPYLLMPFVSPSINAAIDSIRNGRHEKKQ</sequence>
<dbReference type="SMART" id="SM00460">
    <property type="entry name" value="TGc"/>
    <property type="match status" value="1"/>
</dbReference>
<comment type="caution">
    <text evidence="2">The sequence shown here is derived from an EMBL/GenBank/DDBJ whole genome shotgun (WGS) entry which is preliminary data.</text>
</comment>
<dbReference type="Pfam" id="PF01841">
    <property type="entry name" value="Transglut_core"/>
    <property type="match status" value="1"/>
</dbReference>
<evidence type="ECO:0000313" key="3">
    <source>
        <dbReference type="Proteomes" id="UP001209570"/>
    </source>
</evidence>
<keyword evidence="3" id="KW-1185">Reference proteome</keyword>